<gene>
    <name evidence="1" type="ORF">HPB49_022707</name>
</gene>
<accession>A0ACB8D8L0</accession>
<keyword evidence="2" id="KW-1185">Reference proteome</keyword>
<evidence type="ECO:0000313" key="1">
    <source>
        <dbReference type="EMBL" id="KAH7960738.1"/>
    </source>
</evidence>
<dbReference type="Proteomes" id="UP000821865">
    <property type="component" value="Chromosome 3"/>
</dbReference>
<organism evidence="1 2">
    <name type="scientific">Dermacentor silvarum</name>
    <name type="common">Tick</name>
    <dbReference type="NCBI Taxonomy" id="543639"/>
    <lineage>
        <taxon>Eukaryota</taxon>
        <taxon>Metazoa</taxon>
        <taxon>Ecdysozoa</taxon>
        <taxon>Arthropoda</taxon>
        <taxon>Chelicerata</taxon>
        <taxon>Arachnida</taxon>
        <taxon>Acari</taxon>
        <taxon>Parasitiformes</taxon>
        <taxon>Ixodida</taxon>
        <taxon>Ixodoidea</taxon>
        <taxon>Ixodidae</taxon>
        <taxon>Rhipicephalinae</taxon>
        <taxon>Dermacentor</taxon>
    </lineage>
</organism>
<comment type="caution">
    <text evidence="1">The sequence shown here is derived from an EMBL/GenBank/DDBJ whole genome shotgun (WGS) entry which is preliminary data.</text>
</comment>
<sequence>MQKCFQEFKEERRNEFKSLRESLERSIRLEERNIRADIEEMKRSMTFVSNGLDEANKRLEASLIENNLLKNENETLRLKVISIERDLTACQADLVKSEQYSHNRNLEIKNVKEKPNECLSDILSKIGKEIDETISVTDVDTAAVSSPAVRMKQLHSRTSDAFQEFPFSATEA</sequence>
<reference evidence="1" key="1">
    <citation type="submission" date="2020-05" db="EMBL/GenBank/DDBJ databases">
        <title>Large-scale comparative analyses of tick genomes elucidate their genetic diversity and vector capacities.</title>
        <authorList>
            <person name="Jia N."/>
            <person name="Wang J."/>
            <person name="Shi W."/>
            <person name="Du L."/>
            <person name="Sun Y."/>
            <person name="Zhan W."/>
            <person name="Jiang J."/>
            <person name="Wang Q."/>
            <person name="Zhang B."/>
            <person name="Ji P."/>
            <person name="Sakyi L.B."/>
            <person name="Cui X."/>
            <person name="Yuan T."/>
            <person name="Jiang B."/>
            <person name="Yang W."/>
            <person name="Lam T.T.-Y."/>
            <person name="Chang Q."/>
            <person name="Ding S."/>
            <person name="Wang X."/>
            <person name="Zhu J."/>
            <person name="Ruan X."/>
            <person name="Zhao L."/>
            <person name="Wei J."/>
            <person name="Que T."/>
            <person name="Du C."/>
            <person name="Cheng J."/>
            <person name="Dai P."/>
            <person name="Han X."/>
            <person name="Huang E."/>
            <person name="Gao Y."/>
            <person name="Liu J."/>
            <person name="Shao H."/>
            <person name="Ye R."/>
            <person name="Li L."/>
            <person name="Wei W."/>
            <person name="Wang X."/>
            <person name="Wang C."/>
            <person name="Yang T."/>
            <person name="Huo Q."/>
            <person name="Li W."/>
            <person name="Guo W."/>
            <person name="Chen H."/>
            <person name="Zhou L."/>
            <person name="Ni X."/>
            <person name="Tian J."/>
            <person name="Zhou Y."/>
            <person name="Sheng Y."/>
            <person name="Liu T."/>
            <person name="Pan Y."/>
            <person name="Xia L."/>
            <person name="Li J."/>
            <person name="Zhao F."/>
            <person name="Cao W."/>
        </authorList>
    </citation>
    <scope>NUCLEOTIDE SEQUENCE</scope>
    <source>
        <strain evidence="1">Dsil-2018</strain>
    </source>
</reference>
<name>A0ACB8D8L0_DERSI</name>
<protein>
    <submittedName>
        <fullName evidence="1">Uncharacterized protein</fullName>
    </submittedName>
</protein>
<dbReference type="EMBL" id="CM023472">
    <property type="protein sequence ID" value="KAH7960738.1"/>
    <property type="molecule type" value="Genomic_DNA"/>
</dbReference>
<proteinExistence type="predicted"/>
<evidence type="ECO:0000313" key="2">
    <source>
        <dbReference type="Proteomes" id="UP000821865"/>
    </source>
</evidence>